<evidence type="ECO:0000313" key="7">
    <source>
        <dbReference type="EMBL" id="MRX68389.1"/>
    </source>
</evidence>
<evidence type="ECO:0000256" key="4">
    <source>
        <dbReference type="RuleBase" id="RU364078"/>
    </source>
</evidence>
<keyword evidence="3" id="KW-0511">Multifunctional enzyme</keyword>
<dbReference type="UniPathway" id="UPA00241">
    <property type="reaction ID" value="UER00353"/>
</dbReference>
<gene>
    <name evidence="3 7" type="primary">coaBC</name>
    <name evidence="7" type="ORF">GJU42_10505</name>
    <name evidence="8" type="ORF">SAMN06265349_101600</name>
</gene>
<dbReference type="GO" id="GO:0071513">
    <property type="term" value="C:phosphopantothenoylcysteine decarboxylase complex"/>
    <property type="evidence" value="ECO:0007669"/>
    <property type="project" value="TreeGrafter"/>
</dbReference>
<keyword evidence="10" id="KW-1185">Reference proteome</keyword>
<dbReference type="GO" id="GO:0010181">
    <property type="term" value="F:FMN binding"/>
    <property type="evidence" value="ECO:0007669"/>
    <property type="project" value="UniProtKB-UniRule"/>
</dbReference>
<protein>
    <recommendedName>
        <fullName evidence="3">Coenzyme A biosynthesis bifunctional protein CoaBC</fullName>
    </recommendedName>
    <alternativeName>
        <fullName evidence="3">DNA/pantothenate metabolism flavoprotein</fullName>
    </alternativeName>
    <alternativeName>
        <fullName evidence="3">Phosphopantothenoylcysteine synthetase/decarboxylase</fullName>
        <shortName evidence="3">PPCS-PPCDC</shortName>
    </alternativeName>
    <domain>
        <recommendedName>
            <fullName evidence="3">Phosphopantothenoylcysteine decarboxylase</fullName>
            <shortName evidence="3">PPC decarboxylase</shortName>
            <shortName evidence="3">PPC-DC</shortName>
            <ecNumber evidence="3">4.1.1.36</ecNumber>
        </recommendedName>
        <alternativeName>
            <fullName evidence="3">CoaC</fullName>
        </alternativeName>
    </domain>
    <domain>
        <recommendedName>
            <fullName evidence="3">Phosphopantothenate--cysteine ligase</fullName>
            <ecNumber evidence="3">6.3.2.5</ecNumber>
        </recommendedName>
        <alternativeName>
            <fullName evidence="3">CoaB</fullName>
        </alternativeName>
        <alternativeName>
            <fullName evidence="3">Phosphopantothenoylcysteine synthetase</fullName>
            <shortName evidence="3">PPC synthetase</shortName>
            <shortName evidence="3">PPC-S</shortName>
        </alternativeName>
    </domain>
</protein>
<keyword evidence="3" id="KW-0460">Magnesium</keyword>
<proteinExistence type="inferred from homology"/>
<dbReference type="HAMAP" id="MF_02225">
    <property type="entry name" value="CoaBC"/>
    <property type="match status" value="1"/>
</dbReference>
<dbReference type="OrthoDB" id="9802554at2"/>
<feature type="region of interest" description="Phosphopantothenoylcysteine decarboxylase" evidence="3">
    <location>
        <begin position="1"/>
        <end position="193"/>
    </location>
</feature>
<evidence type="ECO:0000256" key="2">
    <source>
        <dbReference type="ARBA" id="ARBA00023239"/>
    </source>
</evidence>
<dbReference type="GO" id="GO:0046872">
    <property type="term" value="F:metal ion binding"/>
    <property type="evidence" value="ECO:0007669"/>
    <property type="project" value="UniProtKB-KW"/>
</dbReference>
<keyword evidence="3 4" id="KW-0285">Flavoprotein</keyword>
<keyword evidence="3 4" id="KW-0436">Ligase</keyword>
<comment type="function">
    <text evidence="3">Catalyzes two sequential steps in the biosynthesis of coenzyme A. In the first step cysteine is conjugated to 4'-phosphopantothenate to form 4-phosphopantothenoylcysteine. In the second step the latter compound is decarboxylated to form 4'-phosphopantotheine.</text>
</comment>
<dbReference type="Gene3D" id="3.40.50.10300">
    <property type="entry name" value="CoaB-like"/>
    <property type="match status" value="1"/>
</dbReference>
<dbReference type="Proteomes" id="UP000317289">
    <property type="component" value="Unassembled WGS sequence"/>
</dbReference>
<dbReference type="SUPFAM" id="SSF102645">
    <property type="entry name" value="CoaB-like"/>
    <property type="match status" value="1"/>
</dbReference>
<comment type="function">
    <text evidence="4">Catalyzes two steps in the biosynthesis of coenzyme A. In the first step cysteine is conjugated to 4'-phosphopantothenate to form 4-phosphopantothenoylcysteine, in the latter compound is decarboxylated to form 4'-phosphopantotheine.</text>
</comment>
<dbReference type="AlphaFoldDB" id="A0A521B1F5"/>
<dbReference type="NCBIfam" id="TIGR00521">
    <property type="entry name" value="coaBC_dfp"/>
    <property type="match status" value="1"/>
</dbReference>
<evidence type="ECO:0000313" key="8">
    <source>
        <dbReference type="EMBL" id="SMO40876.1"/>
    </source>
</evidence>
<keyword evidence="2 3" id="KW-0456">Lyase</keyword>
<dbReference type="EMBL" id="WKKG01000005">
    <property type="protein sequence ID" value="MRX68389.1"/>
    <property type="molecule type" value="Genomic_DNA"/>
</dbReference>
<dbReference type="GO" id="GO:0015937">
    <property type="term" value="P:coenzyme A biosynthetic process"/>
    <property type="evidence" value="ECO:0007669"/>
    <property type="project" value="UniProtKB-UniRule"/>
</dbReference>
<accession>A0A521B1F5</accession>
<dbReference type="Pfam" id="PF02441">
    <property type="entry name" value="Flavoprotein"/>
    <property type="match status" value="1"/>
</dbReference>
<evidence type="ECO:0000256" key="1">
    <source>
        <dbReference type="ARBA" id="ARBA00022793"/>
    </source>
</evidence>
<dbReference type="Pfam" id="PF04127">
    <property type="entry name" value="DFP"/>
    <property type="match status" value="1"/>
</dbReference>
<name>A0A521B1F5_9FLAO</name>
<dbReference type="Gene3D" id="3.40.50.1950">
    <property type="entry name" value="Flavin prenyltransferase-like"/>
    <property type="match status" value="1"/>
</dbReference>
<feature type="domain" description="Flavoprotein" evidence="5">
    <location>
        <begin position="7"/>
        <end position="178"/>
    </location>
</feature>
<dbReference type="PANTHER" id="PTHR14359:SF6">
    <property type="entry name" value="PHOSPHOPANTOTHENOYLCYSTEINE DECARBOXYLASE"/>
    <property type="match status" value="1"/>
</dbReference>
<sequence>MSVLNGKKILLGVSGGIAAYKTASLVRLFIKAGAHVQVIMTPASKDFVTPLTLSTLSKNPVHSSFFNEDDQDAVWNNHVDLALWADFMLIAPATANTLSKMATGNCDNLLIATYLSAKCPVYFAPAMDLDMYKHPSTLSSFTALKQFGNIMIPAESGELASGLSGEGRMAEPENIVAFLEADLQSKLPLVGKKILITAGPTYEAIDPVRFIGNHSSGKMGFDIAYEAAKLGAQVILVAGPTHFKAKSSSVKVINVVSAQEMYDACHLHYNDVDVAIAAAAVADYKPKVVATQKIKKAAEEFSIELEKTKDILASLGAIKKEQFLIGFALETQNEIENAKLKIQKKNLDLIVLNSLQDEGAGFKKETNKVTFIDKDFKIEPMELKSKESVAVDILNKVILHFTK</sequence>
<dbReference type="GO" id="GO:0015941">
    <property type="term" value="P:pantothenate catabolic process"/>
    <property type="evidence" value="ECO:0007669"/>
    <property type="project" value="InterPro"/>
</dbReference>
<dbReference type="InterPro" id="IPR036551">
    <property type="entry name" value="Flavin_trans-like"/>
</dbReference>
<dbReference type="InterPro" id="IPR035929">
    <property type="entry name" value="CoaB-like_sf"/>
</dbReference>
<dbReference type="GO" id="GO:0004632">
    <property type="term" value="F:phosphopantothenate--cysteine ligase activity"/>
    <property type="evidence" value="ECO:0007669"/>
    <property type="project" value="UniProtKB-UniRule"/>
</dbReference>
<comment type="catalytic activity">
    <reaction evidence="3 4">
        <text>(R)-4'-phosphopantothenate + L-cysteine + CTP = N-[(R)-4-phosphopantothenoyl]-L-cysteine + CMP + diphosphate + H(+)</text>
        <dbReference type="Rhea" id="RHEA:19397"/>
        <dbReference type="ChEBI" id="CHEBI:10986"/>
        <dbReference type="ChEBI" id="CHEBI:15378"/>
        <dbReference type="ChEBI" id="CHEBI:33019"/>
        <dbReference type="ChEBI" id="CHEBI:35235"/>
        <dbReference type="ChEBI" id="CHEBI:37563"/>
        <dbReference type="ChEBI" id="CHEBI:59458"/>
        <dbReference type="ChEBI" id="CHEBI:60377"/>
        <dbReference type="EC" id="6.3.2.5"/>
    </reaction>
</comment>
<evidence type="ECO:0000313" key="10">
    <source>
        <dbReference type="Proteomes" id="UP000468990"/>
    </source>
</evidence>
<reference evidence="8 9" key="1">
    <citation type="submission" date="2017-05" db="EMBL/GenBank/DDBJ databases">
        <authorList>
            <person name="Varghese N."/>
            <person name="Submissions S."/>
        </authorList>
    </citation>
    <scope>NUCLEOTIDE SEQUENCE [LARGE SCALE GENOMIC DNA]</scope>
    <source>
        <strain evidence="8 9">DSM 19382</strain>
    </source>
</reference>
<comment type="caution">
    <text evidence="3">Lacks conserved residue(s) required for the propagation of feature annotation.</text>
</comment>
<dbReference type="EC" id="4.1.1.36" evidence="3"/>
<evidence type="ECO:0000259" key="5">
    <source>
        <dbReference type="Pfam" id="PF02441"/>
    </source>
</evidence>
<dbReference type="Proteomes" id="UP000468990">
    <property type="component" value="Unassembled WGS sequence"/>
</dbReference>
<comment type="catalytic activity">
    <reaction evidence="3 4">
        <text>N-[(R)-4-phosphopantothenoyl]-L-cysteine + H(+) = (R)-4'-phosphopantetheine + CO2</text>
        <dbReference type="Rhea" id="RHEA:16793"/>
        <dbReference type="ChEBI" id="CHEBI:15378"/>
        <dbReference type="ChEBI" id="CHEBI:16526"/>
        <dbReference type="ChEBI" id="CHEBI:59458"/>
        <dbReference type="ChEBI" id="CHEBI:61723"/>
        <dbReference type="EC" id="4.1.1.36"/>
    </reaction>
</comment>
<keyword evidence="3 4" id="KW-0288">FMN</keyword>
<feature type="binding site" evidence="3">
    <location>
        <position position="293"/>
    </location>
    <ligand>
        <name>CTP</name>
        <dbReference type="ChEBI" id="CHEBI:37563"/>
    </ligand>
</feature>
<dbReference type="EMBL" id="FXTA01000001">
    <property type="protein sequence ID" value="SMO40876.1"/>
    <property type="molecule type" value="Genomic_DNA"/>
</dbReference>
<evidence type="ECO:0000313" key="9">
    <source>
        <dbReference type="Proteomes" id="UP000317289"/>
    </source>
</evidence>
<comment type="pathway">
    <text evidence="3 4">Cofactor biosynthesis; coenzyme A biosynthesis; CoA from (R)-pantothenate: step 2/5.</text>
</comment>
<dbReference type="InterPro" id="IPR007085">
    <property type="entry name" value="DNA/pantothenate-metab_flavo_C"/>
</dbReference>
<feature type="binding site" evidence="3">
    <location>
        <position position="345"/>
    </location>
    <ligand>
        <name>CTP</name>
        <dbReference type="ChEBI" id="CHEBI:37563"/>
    </ligand>
</feature>
<dbReference type="PANTHER" id="PTHR14359">
    <property type="entry name" value="HOMO-OLIGOMERIC FLAVIN CONTAINING CYS DECARBOXYLASE FAMILY"/>
    <property type="match status" value="1"/>
</dbReference>
<evidence type="ECO:0000259" key="6">
    <source>
        <dbReference type="Pfam" id="PF04127"/>
    </source>
</evidence>
<dbReference type="SUPFAM" id="SSF52507">
    <property type="entry name" value="Homo-oligomeric flavin-containing Cys decarboxylases, HFCD"/>
    <property type="match status" value="1"/>
</dbReference>
<feature type="domain" description="DNA/pantothenate metabolism flavoprotein C-terminal" evidence="6">
    <location>
        <begin position="189"/>
        <end position="397"/>
    </location>
</feature>
<comment type="pathway">
    <text evidence="3 4">Cofactor biosynthesis; coenzyme A biosynthesis; CoA from (R)-pantothenate: step 3/5.</text>
</comment>
<dbReference type="RefSeq" id="WP_142449285.1">
    <property type="nucleotide sequence ID" value="NZ_FXTA01000001.1"/>
</dbReference>
<feature type="binding site" evidence="3">
    <location>
        <position position="341"/>
    </location>
    <ligand>
        <name>CTP</name>
        <dbReference type="ChEBI" id="CHEBI:37563"/>
    </ligand>
</feature>
<comment type="similarity">
    <text evidence="3 4">In the N-terminal section; belongs to the HFCD (homo-oligomeric flavin containing Cys decarboxylase) superfamily.</text>
</comment>
<comment type="cofactor">
    <cofactor evidence="3">
        <name>FMN</name>
        <dbReference type="ChEBI" id="CHEBI:58210"/>
    </cofactor>
    <text evidence="3">Binds 1 FMN per subunit.</text>
</comment>
<organism evidence="8 9">
    <name type="scientific">Flavobacterium resistens</name>
    <dbReference type="NCBI Taxonomy" id="443612"/>
    <lineage>
        <taxon>Bacteria</taxon>
        <taxon>Pseudomonadati</taxon>
        <taxon>Bacteroidota</taxon>
        <taxon>Flavobacteriia</taxon>
        <taxon>Flavobacteriales</taxon>
        <taxon>Flavobacteriaceae</taxon>
        <taxon>Flavobacterium</taxon>
    </lineage>
</organism>
<comment type="similarity">
    <text evidence="3 4">In the C-terminal section; belongs to the PPC synthetase family.</text>
</comment>
<feature type="binding site" evidence="3">
    <location>
        <position position="283"/>
    </location>
    <ligand>
        <name>CTP</name>
        <dbReference type="ChEBI" id="CHEBI:37563"/>
    </ligand>
</feature>
<feature type="binding site" evidence="3">
    <location>
        <position position="327"/>
    </location>
    <ligand>
        <name>CTP</name>
        <dbReference type="ChEBI" id="CHEBI:37563"/>
    </ligand>
</feature>
<dbReference type="InterPro" id="IPR005252">
    <property type="entry name" value="CoaBC"/>
</dbReference>
<dbReference type="GO" id="GO:0004633">
    <property type="term" value="F:phosphopantothenoylcysteine decarboxylase activity"/>
    <property type="evidence" value="ECO:0007669"/>
    <property type="project" value="UniProtKB-UniRule"/>
</dbReference>
<dbReference type="InterPro" id="IPR003382">
    <property type="entry name" value="Flavoprotein"/>
</dbReference>
<evidence type="ECO:0000256" key="3">
    <source>
        <dbReference type="HAMAP-Rule" id="MF_02225"/>
    </source>
</evidence>
<comment type="cofactor">
    <cofactor evidence="3">
        <name>Mg(2+)</name>
        <dbReference type="ChEBI" id="CHEBI:18420"/>
    </cofactor>
</comment>
<reference evidence="7 10" key="2">
    <citation type="submission" date="2019-11" db="EMBL/GenBank/DDBJ databases">
        <title>Flavobacterium resistens genome.</title>
        <authorList>
            <person name="Wilson V.M."/>
            <person name="Newman J.D."/>
        </authorList>
    </citation>
    <scope>NUCLEOTIDE SEQUENCE [LARGE SCALE GENOMIC DNA]</scope>
    <source>
        <strain evidence="7 10">DSM 19382</strain>
    </source>
</reference>
<dbReference type="EC" id="6.3.2.5" evidence="3"/>
<feature type="region of interest" description="Phosphopantothenate--cysteine ligase" evidence="3">
    <location>
        <begin position="194"/>
        <end position="403"/>
    </location>
</feature>
<keyword evidence="3" id="KW-0479">Metal-binding</keyword>
<keyword evidence="1 3" id="KW-0210">Decarboxylase</keyword>